<sequence>MLKHHLEDIQRATSKSLDLDNLQNAAMSVQQVFNTYYARARDVSDNIKYQRRDPEKELRLFASGLYQNALKQYNDIFTPAVLQSLDSVGIPTVAVQQALGQRSGFLDEGDSNYMRRYTFCAFKADGHIMIFESAGKDEKGRRFALDGECMAIDEESPPVTFTERSEDGPIRLFDGRPDALTGILSGTRHIEDTEYASSRKFHLKRLGASTVHRRSALLEVEDTKTRWHIACDAILIQRRRKFSWIYFCARAETRKRLIYLRMRLQCGDDAVKADIERIERFLEPQDQIFYQSLFNEAWDLAPDHSTRSRRQTRVFGRLNVFWLLERISDSREGPPSGFFDHQLQRLLKENRLQSKEAMRR</sequence>
<gene>
    <name evidence="1" type="ORF">HETIRDRAFT_431144</name>
</gene>
<name>W4JPG3_HETIT</name>
<evidence type="ECO:0000313" key="1">
    <source>
        <dbReference type="EMBL" id="ETW74975.1"/>
    </source>
</evidence>
<dbReference type="AlphaFoldDB" id="W4JPG3"/>
<dbReference type="GeneID" id="20674513"/>
<dbReference type="InParanoid" id="W4JPG3"/>
<proteinExistence type="predicted"/>
<protein>
    <submittedName>
        <fullName evidence="1">Uncharacterized protein</fullName>
    </submittedName>
</protein>
<reference evidence="1 2" key="1">
    <citation type="journal article" date="2012" name="New Phytol.">
        <title>Insight into trade-off between wood decay and parasitism from the genome of a fungal forest pathogen.</title>
        <authorList>
            <person name="Olson A."/>
            <person name="Aerts A."/>
            <person name="Asiegbu F."/>
            <person name="Belbahri L."/>
            <person name="Bouzid O."/>
            <person name="Broberg A."/>
            <person name="Canback B."/>
            <person name="Coutinho P.M."/>
            <person name="Cullen D."/>
            <person name="Dalman K."/>
            <person name="Deflorio G."/>
            <person name="van Diepen L.T."/>
            <person name="Dunand C."/>
            <person name="Duplessis S."/>
            <person name="Durling M."/>
            <person name="Gonthier P."/>
            <person name="Grimwood J."/>
            <person name="Fossdal C.G."/>
            <person name="Hansson D."/>
            <person name="Henrissat B."/>
            <person name="Hietala A."/>
            <person name="Himmelstrand K."/>
            <person name="Hoffmeister D."/>
            <person name="Hogberg N."/>
            <person name="James T.Y."/>
            <person name="Karlsson M."/>
            <person name="Kohler A."/>
            <person name="Kues U."/>
            <person name="Lee Y.H."/>
            <person name="Lin Y.C."/>
            <person name="Lind M."/>
            <person name="Lindquist E."/>
            <person name="Lombard V."/>
            <person name="Lucas S."/>
            <person name="Lunden K."/>
            <person name="Morin E."/>
            <person name="Murat C."/>
            <person name="Park J."/>
            <person name="Raffaello T."/>
            <person name="Rouze P."/>
            <person name="Salamov A."/>
            <person name="Schmutz J."/>
            <person name="Solheim H."/>
            <person name="Stahlberg J."/>
            <person name="Velez H."/>
            <person name="de Vries R.P."/>
            <person name="Wiebenga A."/>
            <person name="Woodward S."/>
            <person name="Yakovlev I."/>
            <person name="Garbelotto M."/>
            <person name="Martin F."/>
            <person name="Grigoriev I.V."/>
            <person name="Stenlid J."/>
        </authorList>
    </citation>
    <scope>NUCLEOTIDE SEQUENCE [LARGE SCALE GENOMIC DNA]</scope>
    <source>
        <strain evidence="1 2">TC 32-1</strain>
    </source>
</reference>
<evidence type="ECO:0000313" key="2">
    <source>
        <dbReference type="Proteomes" id="UP000030671"/>
    </source>
</evidence>
<dbReference type="Proteomes" id="UP000030671">
    <property type="component" value="Unassembled WGS sequence"/>
</dbReference>
<dbReference type="KEGG" id="hir:HETIRDRAFT_431144"/>
<dbReference type="RefSeq" id="XP_009553432.1">
    <property type="nucleotide sequence ID" value="XM_009555137.1"/>
</dbReference>
<accession>W4JPG3</accession>
<dbReference type="HOGENOM" id="CLU_769575_0_0_1"/>
<organism evidence="1 2">
    <name type="scientific">Heterobasidion irregulare (strain TC 32-1)</name>
    <dbReference type="NCBI Taxonomy" id="747525"/>
    <lineage>
        <taxon>Eukaryota</taxon>
        <taxon>Fungi</taxon>
        <taxon>Dikarya</taxon>
        <taxon>Basidiomycota</taxon>
        <taxon>Agaricomycotina</taxon>
        <taxon>Agaricomycetes</taxon>
        <taxon>Russulales</taxon>
        <taxon>Bondarzewiaceae</taxon>
        <taxon>Heterobasidion</taxon>
        <taxon>Heterobasidion annosum species complex</taxon>
    </lineage>
</organism>
<keyword evidence="2" id="KW-1185">Reference proteome</keyword>
<dbReference type="EMBL" id="KI925467">
    <property type="protein sequence ID" value="ETW74975.1"/>
    <property type="molecule type" value="Genomic_DNA"/>
</dbReference>